<keyword evidence="7" id="KW-1185">Reference proteome</keyword>
<sequence length="839" mass="93985">MVGNVAKLAPSLATVKLIENLDELLENGSMEDLREAANVFNAASDHLNELLVLQEMFLRKTDDFGVAGAISSCLMLLGRYGEGAEWARLAYDLAKSTPEVSDQSISAIASMLFFYQSRVANWTDRDGLVRCVRKSVAAGEAINMSPFYIAMMDVTPQEHLYQAIQRSYAKFSTIPSYLNFTRERISYDKRVRVGYVSWDVQEHATAYLMAGLFEKHDARQFEVFLFGHGPAMNSPSPMRKRLMDAVEHFVDISLLSDEDSVALIRRLRIDVLVDLKGHTLHGRLGIFAHRPSSIQVSYLGFPGSTGMPCMDYMIADHFLVPERSRDLYLEKIAYLPNCYQPTDDKREIGLIPSRKEMGLPENAFVFCSFNTLVKLTPEMFDVWCRLLQSVSGSVLWLIATDKKAQENIVREAMERGVDASRFVFASQVAQSQHLARLTLADLFLDSFPVVAHTTASDSLWAGLPILTMAGESFVSRVAGSILKTIGVDELIVYSYDQYFQKALFLAKHPEELSGIRRKIAANKKTSPLFDTARYTRNLEAVYMKMIEAALAGNEPDHIVLENEAMSDVLDVMPFEYDSCPACGEERVDLVDQVNVTGHLVWREGLPAEKTWVKCSSCQHEFSTGYFDFQQQQIILDRRPFKQPEGDELDGWLRYWGGEISRVLGTFHSGALPCDDVLWLDMAAGDGVRAMTLAEMGVKVTACSPDSRVVASLREKNIPAIRLDSSEMLFATPGEFDVICLGGLLSEVGHPLVWLPQLVKQLRLDGLLWLSVPYVDAASWVSERETSSTHPWRSAMLHSHHYSANSLRRLLDAAGLRMVGTRPCPMNKRSLEVLAKKCDG</sequence>
<dbReference type="Pfam" id="PF13489">
    <property type="entry name" value="Methyltransf_23"/>
    <property type="match status" value="1"/>
</dbReference>
<protein>
    <submittedName>
        <fullName evidence="6">TPR repeat protein</fullName>
    </submittedName>
</protein>
<dbReference type="STRING" id="557598.LHK_02706"/>
<dbReference type="InterPro" id="IPR029063">
    <property type="entry name" value="SAM-dependent_MTases_sf"/>
</dbReference>
<dbReference type="GO" id="GO:0016740">
    <property type="term" value="F:transferase activity"/>
    <property type="evidence" value="ECO:0007669"/>
    <property type="project" value="UniProtKB-KW"/>
</dbReference>
<dbReference type="KEGG" id="lhk:LHK_02706"/>
<evidence type="ECO:0000259" key="5">
    <source>
        <dbReference type="Pfam" id="PF13844"/>
    </source>
</evidence>
<keyword evidence="3" id="KW-0677">Repeat</keyword>
<feature type="domain" description="O-GlcNAc transferase C-terminal" evidence="5">
    <location>
        <begin position="350"/>
        <end position="538"/>
    </location>
</feature>
<dbReference type="HOGENOM" id="CLU_338839_0_0_4"/>
<feature type="domain" description="O-GlcNAc transferase C-terminal" evidence="5">
    <location>
        <begin position="178"/>
        <end position="343"/>
    </location>
</feature>
<organism evidence="6 7">
    <name type="scientific">Laribacter hongkongensis (strain HLHK9)</name>
    <dbReference type="NCBI Taxonomy" id="557598"/>
    <lineage>
        <taxon>Bacteria</taxon>
        <taxon>Pseudomonadati</taxon>
        <taxon>Pseudomonadota</taxon>
        <taxon>Betaproteobacteria</taxon>
        <taxon>Neisseriales</taxon>
        <taxon>Aquaspirillaceae</taxon>
        <taxon>Laribacter</taxon>
    </lineage>
</organism>
<evidence type="ECO:0000313" key="7">
    <source>
        <dbReference type="Proteomes" id="UP000002010"/>
    </source>
</evidence>
<dbReference type="EMBL" id="CP001154">
    <property type="protein sequence ID" value="ACO75687.1"/>
    <property type="molecule type" value="Genomic_DNA"/>
</dbReference>
<dbReference type="PANTHER" id="PTHR44998">
    <property type="match status" value="1"/>
</dbReference>
<dbReference type="Gene3D" id="3.40.50.150">
    <property type="entry name" value="Vaccinia Virus protein VP39"/>
    <property type="match status" value="1"/>
</dbReference>
<name>C1DCR8_LARHH</name>
<dbReference type="CAZy" id="GT41">
    <property type="family name" value="Glycosyltransferase Family 41"/>
</dbReference>
<keyword evidence="4" id="KW-0802">TPR repeat</keyword>
<dbReference type="Gene3D" id="3.40.50.11380">
    <property type="match status" value="1"/>
</dbReference>
<dbReference type="SUPFAM" id="SSF53335">
    <property type="entry name" value="S-adenosyl-L-methionine-dependent methyltransferases"/>
    <property type="match status" value="1"/>
</dbReference>
<keyword evidence="2" id="KW-0808">Transferase</keyword>
<dbReference type="InterPro" id="IPR029489">
    <property type="entry name" value="OGT/SEC/SPY_C"/>
</dbReference>
<evidence type="ECO:0000256" key="3">
    <source>
        <dbReference type="ARBA" id="ARBA00022737"/>
    </source>
</evidence>
<dbReference type="eggNOG" id="COG2227">
    <property type="taxonomic scope" value="Bacteria"/>
</dbReference>
<reference evidence="6 7" key="1">
    <citation type="journal article" date="2009" name="PLoS Genet.">
        <title>The complete genome and proteome of Laribacter hongkongensis reveal potential mechanisms for adaptations to different temperatures and habitats.</title>
        <authorList>
            <person name="Woo P.C."/>
            <person name="Lau S.K."/>
            <person name="Tse H."/>
            <person name="Teng J.L."/>
            <person name="Curreem S.O."/>
            <person name="Tsang A.K."/>
            <person name="Fan R.Y."/>
            <person name="Wong G.K."/>
            <person name="Huang Y."/>
            <person name="Loman N.J."/>
            <person name="Snyder L.A."/>
            <person name="Cai J.J."/>
            <person name="Huang J.D."/>
            <person name="Mak W."/>
            <person name="Pallen M.J."/>
            <person name="Lok S."/>
            <person name="Yuen K.Y."/>
        </authorList>
    </citation>
    <scope>NUCLEOTIDE SEQUENCE [LARGE SCALE GENOMIC DNA]</scope>
    <source>
        <strain evidence="6 7">HLHK9</strain>
    </source>
</reference>
<dbReference type="Gene3D" id="3.40.50.2000">
    <property type="entry name" value="Glycogen Phosphorylase B"/>
    <property type="match status" value="1"/>
</dbReference>
<evidence type="ECO:0000256" key="2">
    <source>
        <dbReference type="ARBA" id="ARBA00022679"/>
    </source>
</evidence>
<proteinExistence type="predicted"/>
<dbReference type="PANTHER" id="PTHR44998:SF1">
    <property type="entry name" value="UDP-N-ACETYLGLUCOSAMINE--PEPTIDE N-ACETYLGLUCOSAMINYLTRANSFERASE 110 KDA SUBUNIT"/>
    <property type="match status" value="1"/>
</dbReference>
<accession>C1DCR8</accession>
<dbReference type="eggNOG" id="COG3914">
    <property type="taxonomic scope" value="Bacteria"/>
</dbReference>
<dbReference type="SUPFAM" id="SSF53756">
    <property type="entry name" value="UDP-Glycosyltransferase/glycogen phosphorylase"/>
    <property type="match status" value="1"/>
</dbReference>
<dbReference type="AlphaFoldDB" id="C1DCR8"/>
<dbReference type="CDD" id="cd02440">
    <property type="entry name" value="AdoMet_MTases"/>
    <property type="match status" value="1"/>
</dbReference>
<evidence type="ECO:0000313" key="6">
    <source>
        <dbReference type="EMBL" id="ACO75687.1"/>
    </source>
</evidence>
<dbReference type="RefSeq" id="WP_012698151.1">
    <property type="nucleotide sequence ID" value="NC_012559.1"/>
</dbReference>
<comment type="pathway">
    <text evidence="1">Protein modification; protein glycosylation.</text>
</comment>
<gene>
    <name evidence="6" type="ordered locus">LHK_02706</name>
</gene>
<evidence type="ECO:0000256" key="1">
    <source>
        <dbReference type="ARBA" id="ARBA00004922"/>
    </source>
</evidence>
<dbReference type="Proteomes" id="UP000002010">
    <property type="component" value="Chromosome"/>
</dbReference>
<evidence type="ECO:0000256" key="4">
    <source>
        <dbReference type="ARBA" id="ARBA00022803"/>
    </source>
</evidence>
<dbReference type="Pfam" id="PF13844">
    <property type="entry name" value="Glyco_transf_41"/>
    <property type="match status" value="2"/>
</dbReference>